<dbReference type="PANTHER" id="PTHR43229">
    <property type="entry name" value="NODULATION PROTEIN J"/>
    <property type="match status" value="1"/>
</dbReference>
<keyword evidence="6" id="KW-0813">Transport</keyword>
<sequence length="254" mass="26849">MTNAYWAVSDALTMTGRGLRHLTRSIDSLLTSIILPVLLMLVFVYIFGGAIAGRDAYVNYVVPGIILLCCAYSSTATAVGVTNDMVTGVIDRFRSLPIRGSTVLTGHVAASLFRNAIATVLVLGVAVIAGFRPNATAAEWLAAVAFMLLFVLAMSWLAVCAGLLARNADAAGGFTFIALFLPYLSSAFVPTSTMPKALHAIADHQPITPMIETLRGLLRGAPIGNSAWLAIAWFGGILLVSYVGAGLLFKRRTA</sequence>
<dbReference type="InterPro" id="IPR047817">
    <property type="entry name" value="ABC2_TM_bact-type"/>
</dbReference>
<dbReference type="EMBL" id="BOPF01000044">
    <property type="protein sequence ID" value="GIJ51169.1"/>
    <property type="molecule type" value="Genomic_DNA"/>
</dbReference>
<proteinExistence type="inferred from homology"/>
<comment type="caution">
    <text evidence="8">The sequence shown here is derived from an EMBL/GenBank/DDBJ whole genome shotgun (WGS) entry which is preliminary data.</text>
</comment>
<name>A0A8J3YSR1_9ACTN</name>
<evidence type="ECO:0000256" key="5">
    <source>
        <dbReference type="ARBA" id="ARBA00023251"/>
    </source>
</evidence>
<evidence type="ECO:0000256" key="3">
    <source>
        <dbReference type="ARBA" id="ARBA00022989"/>
    </source>
</evidence>
<dbReference type="RefSeq" id="WP_203904573.1">
    <property type="nucleotide sequence ID" value="NZ_BOPF01000044.1"/>
</dbReference>
<comment type="similarity">
    <text evidence="6">Belongs to the ABC-2 integral membrane protein family.</text>
</comment>
<feature type="transmembrane region" description="Helical" evidence="6">
    <location>
        <begin position="171"/>
        <end position="189"/>
    </location>
</feature>
<keyword evidence="6" id="KW-1003">Cell membrane</keyword>
<dbReference type="InterPro" id="IPR000412">
    <property type="entry name" value="ABC_2_transport"/>
</dbReference>
<dbReference type="Pfam" id="PF01061">
    <property type="entry name" value="ABC2_membrane"/>
    <property type="match status" value="1"/>
</dbReference>
<dbReference type="PROSITE" id="PS51012">
    <property type="entry name" value="ABC_TM2"/>
    <property type="match status" value="1"/>
</dbReference>
<accession>A0A8J3YSR1</accession>
<comment type="subcellular location">
    <subcellularLocation>
        <location evidence="6">Cell membrane</location>
        <topology evidence="6">Multi-pass membrane protein</topology>
    </subcellularLocation>
    <subcellularLocation>
        <location evidence="1">Membrane</location>
        <topology evidence="1">Multi-pass membrane protein</topology>
    </subcellularLocation>
</comment>
<gene>
    <name evidence="8" type="ORF">Val02_80550</name>
</gene>
<evidence type="ECO:0000313" key="8">
    <source>
        <dbReference type="EMBL" id="GIJ51169.1"/>
    </source>
</evidence>
<dbReference type="PIRSF" id="PIRSF006648">
    <property type="entry name" value="DrrB"/>
    <property type="match status" value="1"/>
</dbReference>
<evidence type="ECO:0000256" key="4">
    <source>
        <dbReference type="ARBA" id="ARBA00023136"/>
    </source>
</evidence>
<dbReference type="GO" id="GO:0140359">
    <property type="term" value="F:ABC-type transporter activity"/>
    <property type="evidence" value="ECO:0007669"/>
    <property type="project" value="InterPro"/>
</dbReference>
<feature type="transmembrane region" description="Helical" evidence="6">
    <location>
        <begin position="140"/>
        <end position="164"/>
    </location>
</feature>
<evidence type="ECO:0000256" key="6">
    <source>
        <dbReference type="RuleBase" id="RU361157"/>
    </source>
</evidence>
<dbReference type="Proteomes" id="UP000619260">
    <property type="component" value="Unassembled WGS sequence"/>
</dbReference>
<protein>
    <recommendedName>
        <fullName evidence="6">Transport permease protein</fullName>
    </recommendedName>
</protein>
<evidence type="ECO:0000313" key="9">
    <source>
        <dbReference type="Proteomes" id="UP000619260"/>
    </source>
</evidence>
<feature type="transmembrane region" description="Helical" evidence="6">
    <location>
        <begin position="60"/>
        <end position="82"/>
    </location>
</feature>
<keyword evidence="5" id="KW-0046">Antibiotic resistance</keyword>
<keyword evidence="3 6" id="KW-1133">Transmembrane helix</keyword>
<keyword evidence="2 6" id="KW-0812">Transmembrane</keyword>
<organism evidence="8 9">
    <name type="scientific">Virgisporangium aliadipatigenens</name>
    <dbReference type="NCBI Taxonomy" id="741659"/>
    <lineage>
        <taxon>Bacteria</taxon>
        <taxon>Bacillati</taxon>
        <taxon>Actinomycetota</taxon>
        <taxon>Actinomycetes</taxon>
        <taxon>Micromonosporales</taxon>
        <taxon>Micromonosporaceae</taxon>
        <taxon>Virgisporangium</taxon>
    </lineage>
</organism>
<evidence type="ECO:0000256" key="1">
    <source>
        <dbReference type="ARBA" id="ARBA00004141"/>
    </source>
</evidence>
<dbReference type="PANTHER" id="PTHR43229:SF2">
    <property type="entry name" value="NODULATION PROTEIN J"/>
    <property type="match status" value="1"/>
</dbReference>
<evidence type="ECO:0000256" key="2">
    <source>
        <dbReference type="ARBA" id="ARBA00022692"/>
    </source>
</evidence>
<dbReference type="AlphaFoldDB" id="A0A8J3YSR1"/>
<feature type="transmembrane region" description="Helical" evidence="6">
    <location>
        <begin position="29"/>
        <end position="48"/>
    </location>
</feature>
<reference evidence="8" key="1">
    <citation type="submission" date="2021-01" db="EMBL/GenBank/DDBJ databases">
        <title>Whole genome shotgun sequence of Virgisporangium aliadipatigenens NBRC 105644.</title>
        <authorList>
            <person name="Komaki H."/>
            <person name="Tamura T."/>
        </authorList>
    </citation>
    <scope>NUCLEOTIDE SEQUENCE</scope>
    <source>
        <strain evidence="8">NBRC 105644</strain>
    </source>
</reference>
<evidence type="ECO:0000259" key="7">
    <source>
        <dbReference type="PROSITE" id="PS51012"/>
    </source>
</evidence>
<keyword evidence="4 6" id="KW-0472">Membrane</keyword>
<keyword evidence="9" id="KW-1185">Reference proteome</keyword>
<dbReference type="GO" id="GO:0046677">
    <property type="term" value="P:response to antibiotic"/>
    <property type="evidence" value="ECO:0007669"/>
    <property type="project" value="UniProtKB-KW"/>
</dbReference>
<feature type="domain" description="ABC transmembrane type-2" evidence="7">
    <location>
        <begin position="27"/>
        <end position="252"/>
    </location>
</feature>
<feature type="transmembrane region" description="Helical" evidence="6">
    <location>
        <begin position="103"/>
        <end position="128"/>
    </location>
</feature>
<dbReference type="InterPro" id="IPR013525">
    <property type="entry name" value="ABC2_TM"/>
</dbReference>
<dbReference type="GO" id="GO:0043190">
    <property type="term" value="C:ATP-binding cassette (ABC) transporter complex"/>
    <property type="evidence" value="ECO:0007669"/>
    <property type="project" value="InterPro"/>
</dbReference>
<feature type="transmembrane region" description="Helical" evidence="6">
    <location>
        <begin position="227"/>
        <end position="249"/>
    </location>
</feature>
<dbReference type="InterPro" id="IPR051784">
    <property type="entry name" value="Nod_factor_ABC_transporter"/>
</dbReference>